<feature type="region of interest" description="Disordered" evidence="2">
    <location>
        <begin position="410"/>
        <end position="445"/>
    </location>
</feature>
<protein>
    <submittedName>
        <fullName evidence="3">(pine wood nematode) hypothetical protein</fullName>
    </submittedName>
</protein>
<feature type="coiled-coil region" evidence="1">
    <location>
        <begin position="291"/>
        <end position="318"/>
    </location>
</feature>
<evidence type="ECO:0000313" key="4">
    <source>
        <dbReference type="Proteomes" id="UP000095284"/>
    </source>
</evidence>
<evidence type="ECO:0000256" key="1">
    <source>
        <dbReference type="SAM" id="Coils"/>
    </source>
</evidence>
<feature type="region of interest" description="Disordered" evidence="2">
    <location>
        <begin position="365"/>
        <end position="390"/>
    </location>
</feature>
<dbReference type="SMR" id="A0A1I7RR44"/>
<feature type="region of interest" description="Disordered" evidence="2">
    <location>
        <begin position="1"/>
        <end position="136"/>
    </location>
</feature>
<feature type="compositionally biased region" description="Basic and acidic residues" evidence="2">
    <location>
        <begin position="60"/>
        <end position="71"/>
    </location>
</feature>
<evidence type="ECO:0000313" key="6">
    <source>
        <dbReference type="WBParaSite" id="BXY_0319100.1"/>
    </source>
</evidence>
<evidence type="ECO:0000313" key="3">
    <source>
        <dbReference type="EMBL" id="CAD5234814.1"/>
    </source>
</evidence>
<dbReference type="AlphaFoldDB" id="A0A1I7RR44"/>
<dbReference type="SUPFAM" id="SSF57997">
    <property type="entry name" value="Tropomyosin"/>
    <property type="match status" value="1"/>
</dbReference>
<accession>A0A1I7RR44</accession>
<feature type="compositionally biased region" description="Polar residues" evidence="2">
    <location>
        <begin position="94"/>
        <end position="115"/>
    </location>
</feature>
<dbReference type="WBParaSite" id="BXY_0319100.1">
    <property type="protein sequence ID" value="BXY_0319100.1"/>
    <property type="gene ID" value="BXY_0319100"/>
</dbReference>
<sequence>MEPISDDEARPIIKSYILPDKGKKRNKNELRPEKQRPQHHNLLIFKPGDIPRVGCNKPPRAADDYRSRPELKNAAYRPDLPGMNSPGQKENAPSLPQNSGDSAAQRRPVQSTKSGAKSIRPYINEDQRKLKEADKEKTKKIVALEAKNTSLKTDKATLKDEVGQLRAKIEKKEKKVERLKKELKEKEELAEKNKKIVKEKSSELKKVQAQLKERIEELDKLKAQNEKQEREGKELYNQIEQKDRKIAELELKQEDLEKKLGNAVQQMKYLQFLQEQHPTADSDIMIYQKKLANMVNGKRSLEIDIETLEKANGDLQKKIREGAAFEERLLKELQFCINFCTQLEYQKRVLIGYLKKDYVAKKKAVSTQASTEKKTTAQAPAQVVKIGSPDEPSLFNEVPLSLDQRLQNPTQAAVPKPIEAAGSPRPTVKRPATDDGPSSTFKRPAEIKKIKNEHQDEVIVVKTVKARPTKNVVQVKPAPLSPPPFSSPTPSFVPNAQSRF</sequence>
<feature type="coiled-coil region" evidence="1">
    <location>
        <begin position="141"/>
        <end position="266"/>
    </location>
</feature>
<keyword evidence="1" id="KW-0175">Coiled coil</keyword>
<dbReference type="EMBL" id="CAJFDI010000006">
    <property type="protein sequence ID" value="CAD5234814.1"/>
    <property type="molecule type" value="Genomic_DNA"/>
</dbReference>
<dbReference type="EMBL" id="CAJFCV020000006">
    <property type="protein sequence ID" value="CAG9130835.1"/>
    <property type="molecule type" value="Genomic_DNA"/>
</dbReference>
<name>A0A1I7RR44_BURXY</name>
<dbReference type="Proteomes" id="UP000582659">
    <property type="component" value="Unassembled WGS sequence"/>
</dbReference>
<dbReference type="Proteomes" id="UP000659654">
    <property type="component" value="Unassembled WGS sequence"/>
</dbReference>
<evidence type="ECO:0000313" key="5">
    <source>
        <dbReference type="Proteomes" id="UP000659654"/>
    </source>
</evidence>
<proteinExistence type="predicted"/>
<organism evidence="4 6">
    <name type="scientific">Bursaphelenchus xylophilus</name>
    <name type="common">Pinewood nematode worm</name>
    <name type="synonym">Aphelenchoides xylophilus</name>
    <dbReference type="NCBI Taxonomy" id="6326"/>
    <lineage>
        <taxon>Eukaryota</taxon>
        <taxon>Metazoa</taxon>
        <taxon>Ecdysozoa</taxon>
        <taxon>Nematoda</taxon>
        <taxon>Chromadorea</taxon>
        <taxon>Rhabditida</taxon>
        <taxon>Tylenchina</taxon>
        <taxon>Tylenchomorpha</taxon>
        <taxon>Aphelenchoidea</taxon>
        <taxon>Aphelenchoididae</taxon>
        <taxon>Bursaphelenchus</taxon>
    </lineage>
</organism>
<reference evidence="6" key="1">
    <citation type="submission" date="2016-11" db="UniProtKB">
        <authorList>
            <consortium name="WormBaseParasite"/>
        </authorList>
    </citation>
    <scope>IDENTIFICATION</scope>
</reference>
<keyword evidence="5" id="KW-1185">Reference proteome</keyword>
<reference evidence="3" key="2">
    <citation type="submission" date="2020-09" db="EMBL/GenBank/DDBJ databases">
        <authorList>
            <person name="Kikuchi T."/>
        </authorList>
    </citation>
    <scope>NUCLEOTIDE SEQUENCE</scope>
    <source>
        <strain evidence="3">Ka4C1</strain>
    </source>
</reference>
<dbReference type="Proteomes" id="UP000095284">
    <property type="component" value="Unplaced"/>
</dbReference>
<feature type="region of interest" description="Disordered" evidence="2">
    <location>
        <begin position="468"/>
        <end position="500"/>
    </location>
</feature>
<feature type="compositionally biased region" description="Basic and acidic residues" evidence="2">
    <location>
        <begin position="123"/>
        <end position="136"/>
    </location>
</feature>
<feature type="compositionally biased region" description="Basic and acidic residues" evidence="2">
    <location>
        <begin position="27"/>
        <end position="36"/>
    </location>
</feature>
<gene>
    <name evidence="3" type="ORF">BXYJ_LOCUS14905</name>
</gene>
<evidence type="ECO:0000256" key="2">
    <source>
        <dbReference type="SAM" id="MobiDB-lite"/>
    </source>
</evidence>